<dbReference type="InterPro" id="IPR016102">
    <property type="entry name" value="Succinyl-CoA_synth-like"/>
</dbReference>
<evidence type="ECO:0000313" key="4">
    <source>
        <dbReference type="EMBL" id="MDO7843168.1"/>
    </source>
</evidence>
<dbReference type="InterPro" id="IPR036291">
    <property type="entry name" value="NAD(P)-bd_dom_sf"/>
</dbReference>
<feature type="domain" description="ATP-grasp" evidence="3">
    <location>
        <begin position="494"/>
        <end position="530"/>
    </location>
</feature>
<evidence type="ECO:0000256" key="2">
    <source>
        <dbReference type="PROSITE-ProRule" id="PRU00409"/>
    </source>
</evidence>
<dbReference type="Gene3D" id="3.30.1490.20">
    <property type="entry name" value="ATP-grasp fold, A domain"/>
    <property type="match status" value="1"/>
</dbReference>
<dbReference type="Gene3D" id="3.40.50.261">
    <property type="entry name" value="Succinyl-CoA synthetase domains"/>
    <property type="match status" value="2"/>
</dbReference>
<dbReference type="Gene3D" id="3.40.50.720">
    <property type="entry name" value="NAD(P)-binding Rossmann-like Domain"/>
    <property type="match status" value="1"/>
</dbReference>
<dbReference type="SUPFAM" id="SSF52210">
    <property type="entry name" value="Succinyl-CoA synthetase domains"/>
    <property type="match status" value="2"/>
</dbReference>
<keyword evidence="1" id="KW-0816">Tricarboxylic acid cycle</keyword>
<reference evidence="4" key="1">
    <citation type="submission" date="2023-07" db="EMBL/GenBank/DDBJ databases">
        <authorList>
            <person name="Kim M.K."/>
        </authorList>
    </citation>
    <scope>NUCLEOTIDE SEQUENCE</scope>
    <source>
        <strain evidence="4">CA1-15</strain>
    </source>
</reference>
<sequence>MRNILGSEPDVDRLFNPKSIAVVGASSRPGALSWWPLHLAVTKGFAGAVYPVNPTQQELEGLKCFPSIGAIGQPVDVAVVVLNAERTPEAVAACAAAGVKAVVLPTQGLGEMGPEGEAIQAEMVANARAAGMRVVGPNTDGFANLTSGAIGSIQPLYADAMAPGPVGLVTQSGATSSSLMIRLKQHGIGCRMVVSGGNEVDLGLADYMSVMVQDPNIKIILSFVESIRKPADFLKVAELAAELGKPIVLIKVGRSEEGAKRAAAHTGALAGADALYDAMFAARGVIRVSELSELVAVAKMFLTQGAPHTAGVGIMSVSGGQAGTLADKAAEAGVPVPAISDATEERLTAALQFGKGFNPCDLTGEIAVNPGLALQVYEGFSGEPDIGTIVFARKHLTARASIVAAGLLGEHSKLPQAKPLAIYAMDGEITGEEADAYLAHGVPVYDNLNDLYGACAKLARWSAFQSDRKDRAAPAVVAPGTASYAGVVPDADTKRMLTDAGIRLAGEAFAASRDAAISAATDMGFPVVLKVVSERIAHKTEAGGVILNLADADAVGTAFDTIMANAAAYLKDGTADGVLVQEQIKDGIEMILGCKCDPQLGPFVVVGTGGIFTELLKDVAIRPAPVDLDTAKTMITSLRGYALLDGFRGAARGDVDAFAQTVVDFSTFIAREGGWLAEGDLNPVLVLEDGKGVRTVDALLVGHD</sequence>
<dbReference type="Pfam" id="PF13607">
    <property type="entry name" value="Succ_CoA_lig"/>
    <property type="match status" value="1"/>
</dbReference>
<keyword evidence="5" id="KW-1185">Reference proteome</keyword>
<dbReference type="PANTHER" id="PTHR42793">
    <property type="entry name" value="COA BINDING DOMAIN CONTAINING PROTEIN"/>
    <property type="match status" value="1"/>
</dbReference>
<dbReference type="InterPro" id="IPR011761">
    <property type="entry name" value="ATP-grasp"/>
</dbReference>
<evidence type="ECO:0000256" key="1">
    <source>
        <dbReference type="ARBA" id="ARBA00022532"/>
    </source>
</evidence>
<protein>
    <submittedName>
        <fullName evidence="4">Acetate--CoA ligase family protein</fullName>
    </submittedName>
</protein>
<dbReference type="EMBL" id="JAUQSZ010000008">
    <property type="protein sequence ID" value="MDO7843168.1"/>
    <property type="molecule type" value="Genomic_DNA"/>
</dbReference>
<accession>A0ABT9A0V9</accession>
<dbReference type="SUPFAM" id="SSF56059">
    <property type="entry name" value="Glutathione synthetase ATP-binding domain-like"/>
    <property type="match status" value="1"/>
</dbReference>
<keyword evidence="2" id="KW-0547">Nucleotide-binding</keyword>
<dbReference type="SMART" id="SM00881">
    <property type="entry name" value="CoA_binding"/>
    <property type="match status" value="1"/>
</dbReference>
<dbReference type="GO" id="GO:0016874">
    <property type="term" value="F:ligase activity"/>
    <property type="evidence" value="ECO:0007669"/>
    <property type="project" value="UniProtKB-KW"/>
</dbReference>
<dbReference type="RefSeq" id="WP_304561624.1">
    <property type="nucleotide sequence ID" value="NZ_JAUQSZ010000008.1"/>
</dbReference>
<dbReference type="InterPro" id="IPR013815">
    <property type="entry name" value="ATP_grasp_subdomain_1"/>
</dbReference>
<dbReference type="InterPro" id="IPR003781">
    <property type="entry name" value="CoA-bd"/>
</dbReference>
<proteinExistence type="predicted"/>
<dbReference type="Proteomes" id="UP001176468">
    <property type="component" value="Unassembled WGS sequence"/>
</dbReference>
<dbReference type="PANTHER" id="PTHR42793:SF4">
    <property type="entry name" value="BLL6376 PROTEIN"/>
    <property type="match status" value="1"/>
</dbReference>
<dbReference type="Pfam" id="PF13549">
    <property type="entry name" value="ATP-grasp_5"/>
    <property type="match status" value="1"/>
</dbReference>
<name>A0ABT9A0V9_9SPHN</name>
<evidence type="ECO:0000259" key="3">
    <source>
        <dbReference type="PROSITE" id="PS50975"/>
    </source>
</evidence>
<dbReference type="SUPFAM" id="SSF51735">
    <property type="entry name" value="NAD(P)-binding Rossmann-fold domains"/>
    <property type="match status" value="1"/>
</dbReference>
<dbReference type="Gene3D" id="3.30.470.20">
    <property type="entry name" value="ATP-grasp fold, B domain"/>
    <property type="match status" value="1"/>
</dbReference>
<dbReference type="InterPro" id="IPR032875">
    <property type="entry name" value="Succ_CoA_lig_flav_dom"/>
</dbReference>
<comment type="caution">
    <text evidence="4">The sequence shown here is derived from an EMBL/GenBank/DDBJ whole genome shotgun (WGS) entry which is preliminary data.</text>
</comment>
<dbReference type="Pfam" id="PF13380">
    <property type="entry name" value="CoA_binding_2"/>
    <property type="match status" value="1"/>
</dbReference>
<gene>
    <name evidence="4" type="ORF">Q5H94_12610</name>
</gene>
<keyword evidence="2" id="KW-0067">ATP-binding</keyword>
<organism evidence="4 5">
    <name type="scientific">Sphingomonas immobilis</name>
    <dbReference type="NCBI Taxonomy" id="3063997"/>
    <lineage>
        <taxon>Bacteria</taxon>
        <taxon>Pseudomonadati</taxon>
        <taxon>Pseudomonadota</taxon>
        <taxon>Alphaproteobacteria</taxon>
        <taxon>Sphingomonadales</taxon>
        <taxon>Sphingomonadaceae</taxon>
        <taxon>Sphingomonas</taxon>
    </lineage>
</organism>
<evidence type="ECO:0000313" key="5">
    <source>
        <dbReference type="Proteomes" id="UP001176468"/>
    </source>
</evidence>
<dbReference type="PROSITE" id="PS50975">
    <property type="entry name" value="ATP_GRASP"/>
    <property type="match status" value="1"/>
</dbReference>
<keyword evidence="4" id="KW-0436">Ligase</keyword>